<dbReference type="OrthoDB" id="8377972at2"/>
<sequence>MKKVEDLITAARTVHDRYAAGRMERDIVRQWVIGLSSYPEPHGAHVQAAITWFRPSRDGTDPVEVKIADLAKLQAIYQS</sequence>
<keyword evidence="2" id="KW-1185">Reference proteome</keyword>
<dbReference type="EMBL" id="VIWP01000005">
    <property type="protein sequence ID" value="TWF52007.1"/>
    <property type="molecule type" value="Genomic_DNA"/>
</dbReference>
<protein>
    <submittedName>
        <fullName evidence="1">Uncharacterized protein</fullName>
    </submittedName>
</protein>
<evidence type="ECO:0000313" key="2">
    <source>
        <dbReference type="Proteomes" id="UP000320653"/>
    </source>
</evidence>
<gene>
    <name evidence="1" type="ORF">FHW37_105105</name>
</gene>
<dbReference type="Proteomes" id="UP000320653">
    <property type="component" value="Unassembled WGS sequence"/>
</dbReference>
<comment type="caution">
    <text evidence="1">The sequence shown here is derived from an EMBL/GenBank/DDBJ whole genome shotgun (WGS) entry which is preliminary data.</text>
</comment>
<name>A0A561QNT2_9HYPH</name>
<reference evidence="1 2" key="1">
    <citation type="submission" date="2019-06" db="EMBL/GenBank/DDBJ databases">
        <title>Sorghum-associated microbial communities from plants grown in Nebraska, USA.</title>
        <authorList>
            <person name="Schachtman D."/>
        </authorList>
    </citation>
    <scope>NUCLEOTIDE SEQUENCE [LARGE SCALE GENOMIC DNA]</scope>
    <source>
        <strain evidence="1 2">1225</strain>
    </source>
</reference>
<proteinExistence type="predicted"/>
<organism evidence="1 2">
    <name type="scientific">Neorhizobium alkalisoli</name>
    <dbReference type="NCBI Taxonomy" id="528178"/>
    <lineage>
        <taxon>Bacteria</taxon>
        <taxon>Pseudomonadati</taxon>
        <taxon>Pseudomonadota</taxon>
        <taxon>Alphaproteobacteria</taxon>
        <taxon>Hyphomicrobiales</taxon>
        <taxon>Rhizobiaceae</taxon>
        <taxon>Rhizobium/Agrobacterium group</taxon>
        <taxon>Neorhizobium</taxon>
    </lineage>
</organism>
<dbReference type="RefSeq" id="WP_145639531.1">
    <property type="nucleotide sequence ID" value="NZ_VIWP01000005.1"/>
</dbReference>
<dbReference type="AlphaFoldDB" id="A0A561QNT2"/>
<accession>A0A561QNT2</accession>
<evidence type="ECO:0000313" key="1">
    <source>
        <dbReference type="EMBL" id="TWF52007.1"/>
    </source>
</evidence>